<dbReference type="Pfam" id="PF03713">
    <property type="entry name" value="DUF305"/>
    <property type="match status" value="1"/>
</dbReference>
<protein>
    <recommendedName>
        <fullName evidence="3">DUF305 domain-containing protein</fullName>
    </recommendedName>
</protein>
<evidence type="ECO:0000313" key="5">
    <source>
        <dbReference type="Proteomes" id="UP000193017"/>
    </source>
</evidence>
<evidence type="ECO:0000256" key="1">
    <source>
        <dbReference type="SAM" id="MobiDB-lite"/>
    </source>
</evidence>
<feature type="signal peptide" evidence="2">
    <location>
        <begin position="1"/>
        <end position="23"/>
    </location>
</feature>
<dbReference type="KEGG" id="pcon:B0A89_03665"/>
<feature type="chain" id="PRO_5010880313" description="DUF305 domain-containing protein" evidence="2">
    <location>
        <begin position="24"/>
        <end position="157"/>
    </location>
</feature>
<gene>
    <name evidence="4" type="ORF">B0A89_03665</name>
</gene>
<organism evidence="4 5">
    <name type="scientific">Paracoccus contaminans</name>
    <dbReference type="NCBI Taxonomy" id="1945662"/>
    <lineage>
        <taxon>Bacteria</taxon>
        <taxon>Pseudomonadati</taxon>
        <taxon>Pseudomonadota</taxon>
        <taxon>Alphaproteobacteria</taxon>
        <taxon>Rhodobacterales</taxon>
        <taxon>Paracoccaceae</taxon>
        <taxon>Paracoccus</taxon>
    </lineage>
</organism>
<evidence type="ECO:0000313" key="4">
    <source>
        <dbReference type="EMBL" id="ARJ68863.1"/>
    </source>
</evidence>
<dbReference type="AlphaFoldDB" id="A0A1W6CVF5"/>
<dbReference type="RefSeq" id="WP_085376971.1">
    <property type="nucleotide sequence ID" value="NZ_CP020612.1"/>
</dbReference>
<reference evidence="4 5" key="1">
    <citation type="submission" date="2017-03" db="EMBL/GenBank/DDBJ databases">
        <title>Genome sequence of Paracoccus contaminans isolated from a water microcosm.</title>
        <authorList>
            <person name="Aurass P."/>
            <person name="Karste S."/>
            <person name="Trost E."/>
            <person name="Glaeser S.P."/>
            <person name="Kaempfer P."/>
            <person name="Flieger A."/>
        </authorList>
    </citation>
    <scope>NUCLEOTIDE SEQUENCE [LARGE SCALE GENOMIC DNA]</scope>
    <source>
        <strain evidence="5">RKI 16-01929T\LMG 29738T\CCM 8701T\CIP 111112T</strain>
    </source>
</reference>
<dbReference type="Proteomes" id="UP000193017">
    <property type="component" value="Chromosome"/>
</dbReference>
<evidence type="ECO:0000259" key="3">
    <source>
        <dbReference type="Pfam" id="PF03713"/>
    </source>
</evidence>
<dbReference type="STRING" id="1945662.B0A89_03665"/>
<keyword evidence="5" id="KW-1185">Reference proteome</keyword>
<keyword evidence="2" id="KW-0732">Signal</keyword>
<dbReference type="EMBL" id="CP020612">
    <property type="protein sequence ID" value="ARJ68863.1"/>
    <property type="molecule type" value="Genomic_DNA"/>
</dbReference>
<dbReference type="PANTHER" id="PTHR36933:SF1">
    <property type="entry name" value="SLL0788 PROTEIN"/>
    <property type="match status" value="1"/>
</dbReference>
<dbReference type="InterPro" id="IPR005183">
    <property type="entry name" value="DUF305_CopM-like"/>
</dbReference>
<sequence length="157" mass="16162">MTRALPRVLIACAAGLLALPAAAQNAPAPNPVAAASASAPAAKPATANDAFAAAMERMHKGMMVAPTGNADVDFVRGMIPHHQGAVDMARIELEYGKDPELRRLAETIIKAQEQEIAHMQAWLDRHAPDAGGADAAGMKAMPAHPAAGAAPQPRPAN</sequence>
<feature type="region of interest" description="Disordered" evidence="1">
    <location>
        <begin position="128"/>
        <end position="157"/>
    </location>
</feature>
<dbReference type="PANTHER" id="PTHR36933">
    <property type="entry name" value="SLL0788 PROTEIN"/>
    <property type="match status" value="1"/>
</dbReference>
<name>A0A1W6CVF5_9RHOB</name>
<evidence type="ECO:0000256" key="2">
    <source>
        <dbReference type="SAM" id="SignalP"/>
    </source>
</evidence>
<dbReference type="Gene3D" id="1.20.1260.10">
    <property type="match status" value="1"/>
</dbReference>
<dbReference type="InterPro" id="IPR012347">
    <property type="entry name" value="Ferritin-like"/>
</dbReference>
<dbReference type="OrthoDB" id="517560at2"/>
<accession>A0A1W6CVF5</accession>
<proteinExistence type="predicted"/>
<feature type="compositionally biased region" description="Low complexity" evidence="1">
    <location>
        <begin position="129"/>
        <end position="151"/>
    </location>
</feature>
<feature type="domain" description="DUF305" evidence="3">
    <location>
        <begin position="71"/>
        <end position="139"/>
    </location>
</feature>